<protein>
    <submittedName>
        <fullName evidence="2">Hydantoinase B/oxoprolinase family protein</fullName>
    </submittedName>
</protein>
<organism evidence="2 3">
    <name type="scientific">Borborobacter arsenicus</name>
    <dbReference type="NCBI Taxonomy" id="1851146"/>
    <lineage>
        <taxon>Bacteria</taxon>
        <taxon>Pseudomonadati</taxon>
        <taxon>Pseudomonadota</taxon>
        <taxon>Alphaproteobacteria</taxon>
        <taxon>Hyphomicrobiales</taxon>
        <taxon>Phyllobacteriaceae</taxon>
        <taxon>Borborobacter</taxon>
    </lineage>
</organism>
<proteinExistence type="predicted"/>
<gene>
    <name evidence="2" type="ORF">EET67_16665</name>
</gene>
<sequence length="598" mass="64722">MLTANDTDTSEELDLFTMVVLRRRFEAIIREMVNALFKSGRSGVLNTAMDFSCSLTDADFRSVSVALGLPVHVGAIELIPMAVKEKFGEAIRPGDCFVNNSAYHGNTHCGDFTLCVPVFMDDELVFYCIARAHFGDMGFPTPTTYGPDCRDVYQEGLKLPCLRIQRDYQDVTEVTDICRANIRSPEQFYGDYLACLAAVRTGEKRLKELCGKYGRDVVLGFLRKYQDYAETMCVEAIRKLPASSISRTVRYDSMLADYLDGIPLTAKLTIEPDAGEIHVDLTDNVDNLPLGINMSESTVLATCRMNVLGQLGSDIPRCAGSFKRVKVKMREGSAIGKPKFPAATSSATTHLCHLLGSHIQALFAELIDGTGSAYGTIGLPGSSSVVSGDDFRYDGRRFVNQVIMGYWGGPALARHDGWLTYGSVSSQGILWQSSVEVVEQQQPILVEALSIREDGGGAGRHQGAPGAYCVFASRDNPVTFSLGAAARQFPPLGVRGGEAGAATQVSMRRKDGSEIELPSTGDVVIQPGEALVSHGPGGGGYGSPLERDPARVLRDYREGWISRSRLEETYGVVLTGQDGIDTVDAPATAARRKEMGAA</sequence>
<dbReference type="PANTHER" id="PTHR11365">
    <property type="entry name" value="5-OXOPROLINASE RELATED"/>
    <property type="match status" value="1"/>
</dbReference>
<dbReference type="Pfam" id="PF02538">
    <property type="entry name" value="Hydantoinase_B"/>
    <property type="match status" value="1"/>
</dbReference>
<dbReference type="GO" id="GO:0005829">
    <property type="term" value="C:cytosol"/>
    <property type="evidence" value="ECO:0007669"/>
    <property type="project" value="TreeGrafter"/>
</dbReference>
<evidence type="ECO:0000313" key="2">
    <source>
        <dbReference type="EMBL" id="RUM96620.1"/>
    </source>
</evidence>
<dbReference type="OrthoDB" id="9761586at2"/>
<dbReference type="InterPro" id="IPR003692">
    <property type="entry name" value="Hydantoinase_B"/>
</dbReference>
<dbReference type="InterPro" id="IPR045079">
    <property type="entry name" value="Oxoprolinase-like"/>
</dbReference>
<reference evidence="2 3" key="1">
    <citation type="submission" date="2018-11" db="EMBL/GenBank/DDBJ databases">
        <title>Pseudaminobacter arsenicus sp. nov., an arsenic-resistant bacterium isolated from arsenic-rich aquifers.</title>
        <authorList>
            <person name="Mu Y."/>
        </authorList>
    </citation>
    <scope>NUCLEOTIDE SEQUENCE [LARGE SCALE GENOMIC DNA]</scope>
    <source>
        <strain evidence="2 3">CB3</strain>
    </source>
</reference>
<dbReference type="PANTHER" id="PTHR11365:SF23">
    <property type="entry name" value="HYPOTHETICAL 5-OXOPROLINASE (EUROFUNG)-RELATED"/>
    <property type="match status" value="1"/>
</dbReference>
<comment type="caution">
    <text evidence="2">The sequence shown here is derived from an EMBL/GenBank/DDBJ whole genome shotgun (WGS) entry which is preliminary data.</text>
</comment>
<evidence type="ECO:0000313" key="3">
    <source>
        <dbReference type="Proteomes" id="UP000281647"/>
    </source>
</evidence>
<feature type="domain" description="Hydantoinase B/oxoprolinase" evidence="1">
    <location>
        <begin position="14"/>
        <end position="544"/>
    </location>
</feature>
<dbReference type="GO" id="GO:0017168">
    <property type="term" value="F:5-oxoprolinase (ATP-hydrolyzing) activity"/>
    <property type="evidence" value="ECO:0007669"/>
    <property type="project" value="TreeGrafter"/>
</dbReference>
<keyword evidence="3" id="KW-1185">Reference proteome</keyword>
<dbReference type="Proteomes" id="UP000281647">
    <property type="component" value="Unassembled WGS sequence"/>
</dbReference>
<dbReference type="GO" id="GO:0006749">
    <property type="term" value="P:glutathione metabolic process"/>
    <property type="evidence" value="ECO:0007669"/>
    <property type="project" value="TreeGrafter"/>
</dbReference>
<dbReference type="AlphaFoldDB" id="A0A432V3E8"/>
<evidence type="ECO:0000259" key="1">
    <source>
        <dbReference type="Pfam" id="PF02538"/>
    </source>
</evidence>
<name>A0A432V3E8_9HYPH</name>
<dbReference type="EMBL" id="RKST01000017">
    <property type="protein sequence ID" value="RUM96620.1"/>
    <property type="molecule type" value="Genomic_DNA"/>
</dbReference>
<accession>A0A432V3E8</accession>
<dbReference type="RefSeq" id="WP_128627674.1">
    <property type="nucleotide sequence ID" value="NZ_RKST01000017.1"/>
</dbReference>